<evidence type="ECO:0000313" key="10">
    <source>
        <dbReference type="Proteomes" id="UP001168338"/>
    </source>
</evidence>
<dbReference type="Pfam" id="PF00361">
    <property type="entry name" value="Proton_antipo_M"/>
    <property type="match status" value="1"/>
</dbReference>
<feature type="transmembrane region" description="Helical" evidence="7">
    <location>
        <begin position="412"/>
        <end position="434"/>
    </location>
</feature>
<evidence type="ECO:0000256" key="1">
    <source>
        <dbReference type="ARBA" id="ARBA00004651"/>
    </source>
</evidence>
<feature type="transmembrane region" description="Helical" evidence="7">
    <location>
        <begin position="318"/>
        <end position="339"/>
    </location>
</feature>
<evidence type="ECO:0000259" key="8">
    <source>
        <dbReference type="Pfam" id="PF00361"/>
    </source>
</evidence>
<feature type="transmembrane region" description="Helical" evidence="7">
    <location>
        <begin position="115"/>
        <end position="133"/>
    </location>
</feature>
<feature type="transmembrane region" description="Helical" evidence="7">
    <location>
        <begin position="208"/>
        <end position="226"/>
    </location>
</feature>
<evidence type="ECO:0000256" key="5">
    <source>
        <dbReference type="ARBA" id="ARBA00023002"/>
    </source>
</evidence>
<gene>
    <name evidence="9" type="ORF">FGU65_04190</name>
</gene>
<organism evidence="9 10">
    <name type="scientific">Methanoculleus frigidifontis</name>
    <dbReference type="NCBI Taxonomy" id="2584085"/>
    <lineage>
        <taxon>Archaea</taxon>
        <taxon>Methanobacteriati</taxon>
        <taxon>Methanobacteriota</taxon>
        <taxon>Stenosarchaea group</taxon>
        <taxon>Methanomicrobia</taxon>
        <taxon>Methanomicrobiales</taxon>
        <taxon>Methanomicrobiaceae</taxon>
        <taxon>Methanoculleus</taxon>
    </lineage>
</organism>
<keyword evidence="6 7" id="KW-0472">Membrane</keyword>
<feature type="transmembrane region" description="Helical" evidence="7">
    <location>
        <begin position="168"/>
        <end position="188"/>
    </location>
</feature>
<proteinExistence type="predicted"/>
<comment type="subcellular location">
    <subcellularLocation>
        <location evidence="1">Cell membrane</location>
        <topology evidence="1">Multi-pass membrane protein</topology>
    </subcellularLocation>
</comment>
<feature type="transmembrane region" description="Helical" evidence="7">
    <location>
        <begin position="345"/>
        <end position="363"/>
    </location>
</feature>
<keyword evidence="10" id="KW-1185">Reference proteome</keyword>
<reference evidence="9" key="1">
    <citation type="submission" date="2019-05" db="EMBL/GenBank/DDBJ databases">
        <title>Methanoculleus sp. FWC-SCC1, a methanogenic archaeon isolated from deep marine cold seep.</title>
        <authorList>
            <person name="Chen Y.-W."/>
            <person name="Chen S.-C."/>
            <person name="Teng N.-H."/>
            <person name="Lai M.-C."/>
        </authorList>
    </citation>
    <scope>NUCLEOTIDE SEQUENCE</scope>
    <source>
        <strain evidence="9">FWC-SCC1</strain>
    </source>
</reference>
<dbReference type="EMBL" id="VCYH01000002">
    <property type="protein sequence ID" value="MDN7024097.1"/>
    <property type="molecule type" value="Genomic_DNA"/>
</dbReference>
<feature type="transmembrane region" description="Helical" evidence="7">
    <location>
        <begin position="246"/>
        <end position="270"/>
    </location>
</feature>
<keyword evidence="5" id="KW-0560">Oxidoreductase</keyword>
<accession>A0ABT8M845</accession>
<dbReference type="InterPro" id="IPR001750">
    <property type="entry name" value="ND/Mrp_TM"/>
</dbReference>
<dbReference type="PANTHER" id="PTHR42682">
    <property type="entry name" value="HYDROGENASE-4 COMPONENT F"/>
    <property type="match status" value="1"/>
</dbReference>
<keyword evidence="2" id="KW-1003">Cell membrane</keyword>
<feature type="transmembrane region" description="Helical" evidence="7">
    <location>
        <begin position="455"/>
        <end position="473"/>
    </location>
</feature>
<dbReference type="PANTHER" id="PTHR42682:SF4">
    <property type="entry name" value="NADH-UBIQUINONE_PLASTOQUINONE"/>
    <property type="match status" value="1"/>
</dbReference>
<dbReference type="RefSeq" id="WP_301663184.1">
    <property type="nucleotide sequence ID" value="NZ_VCYH01000002.1"/>
</dbReference>
<name>A0ABT8M845_9EURY</name>
<feature type="transmembrane region" description="Helical" evidence="7">
    <location>
        <begin position="6"/>
        <end position="26"/>
    </location>
</feature>
<evidence type="ECO:0000256" key="2">
    <source>
        <dbReference type="ARBA" id="ARBA00022475"/>
    </source>
</evidence>
<dbReference type="Proteomes" id="UP001168338">
    <property type="component" value="Unassembled WGS sequence"/>
</dbReference>
<keyword evidence="4 7" id="KW-1133">Transmembrane helix</keyword>
<protein>
    <submittedName>
        <fullName evidence="9">Monovalent cation/H+ antiporter subunit D family protein</fullName>
    </submittedName>
</protein>
<evidence type="ECO:0000256" key="6">
    <source>
        <dbReference type="ARBA" id="ARBA00023136"/>
    </source>
</evidence>
<comment type="caution">
    <text evidence="9">The sequence shown here is derived from an EMBL/GenBank/DDBJ whole genome shotgun (WGS) entry which is preliminary data.</text>
</comment>
<dbReference type="PRINTS" id="PR01434">
    <property type="entry name" value="NADHDHGNASE5"/>
</dbReference>
<sequence>MAAIQSYAPVLALAIPFAASLLILAFRNHEFIRESWTVIASVVNFAVVLSLLPLILAGNTAEYAIMQLLPGLEVALRVDAFGLIFALTSSSLWVANSFYSIGYMRALKEHGLTRYFFCFAVAIASAMGIAFSANLWTMFIFYEILTLSTYPLVVHNENEAARQAGRKYIAYLLTAGIFFLFSLIVTYALTGTTAFEPGGILAGHGTALMQQILFVTFLVGFAKAAWMPLHSWLPSAMVAPTPVSALLHAVAVVKAGAFGIIRIVCFIFGIDLMANLGLGVLLAVIASITIIVASMFALAQDNLKRRLAYSTIGQLSYILLGVALLTPLGITGAMIHIPFHAFMKITLFFCAGAIIVAAGIENISDMKGLARSMPVTMTAFAIGAIAVIGLPPACGLISKWYLVLGTVQAHEIALLLVLIGSTVLNVAYFFPILYTAFFEEPEGGAKGIREAPMMMLAPLVATALISIALGLYPDLPFLRLAEMAVQNLMGVV</sequence>
<feature type="transmembrane region" description="Helical" evidence="7">
    <location>
        <begin position="375"/>
        <end position="400"/>
    </location>
</feature>
<feature type="domain" description="NADH:quinone oxidoreductase/Mrp antiporter transmembrane" evidence="8">
    <location>
        <begin position="132"/>
        <end position="423"/>
    </location>
</feature>
<evidence type="ECO:0000313" key="9">
    <source>
        <dbReference type="EMBL" id="MDN7024097.1"/>
    </source>
</evidence>
<dbReference type="InterPro" id="IPR052175">
    <property type="entry name" value="ComplexI-like_HydComp"/>
</dbReference>
<keyword evidence="3 7" id="KW-0812">Transmembrane</keyword>
<feature type="transmembrane region" description="Helical" evidence="7">
    <location>
        <begin position="38"/>
        <end position="60"/>
    </location>
</feature>
<evidence type="ECO:0000256" key="4">
    <source>
        <dbReference type="ARBA" id="ARBA00022989"/>
    </source>
</evidence>
<feature type="transmembrane region" description="Helical" evidence="7">
    <location>
        <begin position="80"/>
        <end position="103"/>
    </location>
</feature>
<feature type="transmembrane region" description="Helical" evidence="7">
    <location>
        <begin position="276"/>
        <end position="298"/>
    </location>
</feature>
<evidence type="ECO:0000256" key="7">
    <source>
        <dbReference type="SAM" id="Phobius"/>
    </source>
</evidence>
<evidence type="ECO:0000256" key="3">
    <source>
        <dbReference type="ARBA" id="ARBA00022692"/>
    </source>
</evidence>